<dbReference type="STRING" id="742152.A0A2H3IX96"/>
<evidence type="ECO:0000256" key="3">
    <source>
        <dbReference type="ARBA" id="ARBA00022801"/>
    </source>
</evidence>
<organism evidence="8 9">
    <name type="scientific">Wolfiporia cocos (strain MD-104)</name>
    <name type="common">Brown rot fungus</name>
    <dbReference type="NCBI Taxonomy" id="742152"/>
    <lineage>
        <taxon>Eukaryota</taxon>
        <taxon>Fungi</taxon>
        <taxon>Dikarya</taxon>
        <taxon>Basidiomycota</taxon>
        <taxon>Agaricomycotina</taxon>
        <taxon>Agaricomycetes</taxon>
        <taxon>Polyporales</taxon>
        <taxon>Phaeolaceae</taxon>
        <taxon>Wolfiporia</taxon>
    </lineage>
</organism>
<dbReference type="GO" id="GO:0046872">
    <property type="term" value="F:metal ion binding"/>
    <property type="evidence" value="ECO:0007669"/>
    <property type="project" value="UniProtKB-KW"/>
</dbReference>
<dbReference type="Proteomes" id="UP000218811">
    <property type="component" value="Unassembled WGS sequence"/>
</dbReference>
<keyword evidence="3 6" id="KW-0378">Hydrolase</keyword>
<dbReference type="GO" id="GO:0034982">
    <property type="term" value="P:mitochondrial protein processing"/>
    <property type="evidence" value="ECO:0007669"/>
    <property type="project" value="TreeGrafter"/>
</dbReference>
<protein>
    <recommendedName>
        <fullName evidence="7">Peptidase M48 domain-containing protein</fullName>
    </recommendedName>
</protein>
<evidence type="ECO:0000256" key="2">
    <source>
        <dbReference type="ARBA" id="ARBA00022723"/>
    </source>
</evidence>
<gene>
    <name evidence="8" type="ORF">WOLCODRAFT_124748</name>
</gene>
<sequence length="390" mass="42859">MFSILKKQVGQTTMSQLCRCTRSLRPVRIADIICSRSARSRPFTTSPRRPARYVRFSGNPERPFDPRGWDLGSRVVAVLVLAGGVYYVSHLEQVPETGRWRFMDVSPKYEAKLAKASRDEILHEFRGKILPEHHPLTRHVQRVVTRILEANNLGTLASSEPRVIPVQGPTDDLWASSTDVAVSVPPEGGGKEWNLVVINDDRVVNAAASYGNIMVFTGILPVAKDEQGLAAILSHEIGHVVARHNSERYSSVKVLLALATLLEVVGLDVGIARLITALLYDLPNSRTQEYEADQIGLNLASKACFDPRAAPEMFRRLGQLEQSKGRPILSFVSTHPSSEARVKRLEELLPTAYAVQAASSECGGVLDSLAAFRDMSVSGPWSRGDESASL</sequence>
<reference evidence="8 9" key="1">
    <citation type="journal article" date="2012" name="Science">
        <title>The Paleozoic origin of enzymatic lignin decomposition reconstructed from 31 fungal genomes.</title>
        <authorList>
            <person name="Floudas D."/>
            <person name="Binder M."/>
            <person name="Riley R."/>
            <person name="Barry K."/>
            <person name="Blanchette R.A."/>
            <person name="Henrissat B."/>
            <person name="Martinez A.T."/>
            <person name="Otillar R."/>
            <person name="Spatafora J.W."/>
            <person name="Yadav J.S."/>
            <person name="Aerts A."/>
            <person name="Benoit I."/>
            <person name="Boyd A."/>
            <person name="Carlson A."/>
            <person name="Copeland A."/>
            <person name="Coutinho P.M."/>
            <person name="de Vries R.P."/>
            <person name="Ferreira P."/>
            <person name="Findley K."/>
            <person name="Foster B."/>
            <person name="Gaskell J."/>
            <person name="Glotzer D."/>
            <person name="Gorecki P."/>
            <person name="Heitman J."/>
            <person name="Hesse C."/>
            <person name="Hori C."/>
            <person name="Igarashi K."/>
            <person name="Jurgens J.A."/>
            <person name="Kallen N."/>
            <person name="Kersten P."/>
            <person name="Kohler A."/>
            <person name="Kuees U."/>
            <person name="Kumar T.K.A."/>
            <person name="Kuo A."/>
            <person name="LaButti K."/>
            <person name="Larrondo L.F."/>
            <person name="Lindquist E."/>
            <person name="Ling A."/>
            <person name="Lombard V."/>
            <person name="Lucas S."/>
            <person name="Lundell T."/>
            <person name="Martin R."/>
            <person name="McLaughlin D.J."/>
            <person name="Morgenstern I."/>
            <person name="Morin E."/>
            <person name="Murat C."/>
            <person name="Nagy L.G."/>
            <person name="Nolan M."/>
            <person name="Ohm R.A."/>
            <person name="Patyshakuliyeva A."/>
            <person name="Rokas A."/>
            <person name="Ruiz-Duenas F.J."/>
            <person name="Sabat G."/>
            <person name="Salamov A."/>
            <person name="Samejima M."/>
            <person name="Schmutz J."/>
            <person name="Slot J.C."/>
            <person name="St John F."/>
            <person name="Stenlid J."/>
            <person name="Sun H."/>
            <person name="Sun S."/>
            <person name="Syed K."/>
            <person name="Tsang A."/>
            <person name="Wiebenga A."/>
            <person name="Young D."/>
            <person name="Pisabarro A."/>
            <person name="Eastwood D.C."/>
            <person name="Martin F."/>
            <person name="Cullen D."/>
            <person name="Grigoriev I.V."/>
            <person name="Hibbett D.S."/>
        </authorList>
    </citation>
    <scope>NUCLEOTIDE SEQUENCE [LARGE SCALE GENOMIC DNA]</scope>
    <source>
        <strain evidence="8 9">MD-104</strain>
    </source>
</reference>
<dbReference type="OrthoDB" id="7464992at2759"/>
<feature type="non-terminal residue" evidence="8">
    <location>
        <position position="390"/>
    </location>
</feature>
<dbReference type="InterPro" id="IPR051156">
    <property type="entry name" value="Mito/Outer_Membr_Metalloprot"/>
</dbReference>
<keyword evidence="9" id="KW-1185">Reference proteome</keyword>
<dbReference type="Gene3D" id="3.30.2010.10">
    <property type="entry name" value="Metalloproteases ('zincins'), catalytic domain"/>
    <property type="match status" value="1"/>
</dbReference>
<accession>A0A2H3IX96</accession>
<keyword evidence="4 6" id="KW-0862">Zinc</keyword>
<dbReference type="GO" id="GO:0006515">
    <property type="term" value="P:protein quality control for misfolded or incompletely synthesized proteins"/>
    <property type="evidence" value="ECO:0007669"/>
    <property type="project" value="TreeGrafter"/>
</dbReference>
<dbReference type="GO" id="GO:0004222">
    <property type="term" value="F:metalloendopeptidase activity"/>
    <property type="evidence" value="ECO:0007669"/>
    <property type="project" value="InterPro"/>
</dbReference>
<dbReference type="EMBL" id="KB467832">
    <property type="protein sequence ID" value="PCH34620.1"/>
    <property type="molecule type" value="Genomic_DNA"/>
</dbReference>
<keyword evidence="1 6" id="KW-0645">Protease</keyword>
<dbReference type="Pfam" id="PF01435">
    <property type="entry name" value="Peptidase_M48"/>
    <property type="match status" value="1"/>
</dbReference>
<keyword evidence="2" id="KW-0479">Metal-binding</keyword>
<name>A0A2H3IX96_WOLCO</name>
<evidence type="ECO:0000313" key="9">
    <source>
        <dbReference type="Proteomes" id="UP000218811"/>
    </source>
</evidence>
<evidence type="ECO:0000256" key="5">
    <source>
        <dbReference type="ARBA" id="ARBA00023049"/>
    </source>
</evidence>
<proteinExistence type="inferred from homology"/>
<comment type="cofactor">
    <cofactor evidence="6">
        <name>Zn(2+)</name>
        <dbReference type="ChEBI" id="CHEBI:29105"/>
    </cofactor>
    <text evidence="6">Binds 1 zinc ion per subunit.</text>
</comment>
<evidence type="ECO:0000259" key="7">
    <source>
        <dbReference type="Pfam" id="PF01435"/>
    </source>
</evidence>
<evidence type="ECO:0000256" key="1">
    <source>
        <dbReference type="ARBA" id="ARBA00022670"/>
    </source>
</evidence>
<dbReference type="InterPro" id="IPR001915">
    <property type="entry name" value="Peptidase_M48"/>
</dbReference>
<evidence type="ECO:0000256" key="6">
    <source>
        <dbReference type="RuleBase" id="RU003983"/>
    </source>
</evidence>
<dbReference type="CDD" id="cd07331">
    <property type="entry name" value="M48C_Oma1_like"/>
    <property type="match status" value="1"/>
</dbReference>
<dbReference type="GO" id="GO:0005743">
    <property type="term" value="C:mitochondrial inner membrane"/>
    <property type="evidence" value="ECO:0007669"/>
    <property type="project" value="TreeGrafter"/>
</dbReference>
<dbReference type="PANTHER" id="PTHR22726">
    <property type="entry name" value="METALLOENDOPEPTIDASE OMA1"/>
    <property type="match status" value="1"/>
</dbReference>
<keyword evidence="5 6" id="KW-0482">Metalloprotease</keyword>
<evidence type="ECO:0000313" key="8">
    <source>
        <dbReference type="EMBL" id="PCH34620.1"/>
    </source>
</evidence>
<evidence type="ECO:0000256" key="4">
    <source>
        <dbReference type="ARBA" id="ARBA00022833"/>
    </source>
</evidence>
<dbReference type="OMA" id="RFNCYSE"/>
<comment type="similarity">
    <text evidence="6">Belongs to the peptidase M48 family.</text>
</comment>
<dbReference type="AlphaFoldDB" id="A0A2H3IX96"/>
<dbReference type="PANTHER" id="PTHR22726:SF1">
    <property type="entry name" value="METALLOENDOPEPTIDASE OMA1, MITOCHONDRIAL"/>
    <property type="match status" value="1"/>
</dbReference>
<feature type="domain" description="Peptidase M48" evidence="7">
    <location>
        <begin position="191"/>
        <end position="347"/>
    </location>
</feature>